<feature type="region of interest" description="Disordered" evidence="3">
    <location>
        <begin position="113"/>
        <end position="134"/>
    </location>
</feature>
<dbReference type="Pfam" id="PF00100">
    <property type="entry name" value="Zona_pellucida"/>
    <property type="match status" value="1"/>
</dbReference>
<dbReference type="PANTHER" id="PTHR14002:SF45">
    <property type="entry name" value="ZP DOMAIN-CONTAINING PROTEIN"/>
    <property type="match status" value="1"/>
</dbReference>
<protein>
    <submittedName>
        <fullName evidence="6">Transforming growth factor beta receptor type 3-like</fullName>
    </submittedName>
</protein>
<evidence type="ECO:0000256" key="3">
    <source>
        <dbReference type="SAM" id="MobiDB-lite"/>
    </source>
</evidence>
<sequence>MPQIASLVKVKISLKYISYVNVALVKVKTSLKYISYVNVALLKAEHQVFPGSVPAFHLVQVQVQSLPNTLEELILEVIDSNVSTVMESWTVNRVNIMVVGKIIGSNHYNVQSDGQSSRNRFSVGRDKSQPVLPHQSQLTTTAYPLASWNHKMWNRNGGSANFNGDVGENLALELESLMSLECRKNKVKVTFPKSSSVEIATKLNGANIGWLEVTLKDQECKARSNNTHYILETHLNSCGSSMVPDGWRYYFKNQVLFWAPVRPEGISDNQKDVSSEFDESFADDEDMISSEDGSGLEHHLKQALANQQGITQSRLLFTQSIQCIYNLTGTGSRSEEVNHPHVFHMQLYKDSNFRKKLRLVDGLVEVLSRDNLYVKTAIDAGPDLFVVTDECWLSRTNNSLVMTDNREVLIQHSCPKHLSVGLLGVEPHGLHSSKGLNYQQGFFFHFTQRWVGHKVFLHCRLAVCSEKANSPLSGVKQCIDPKEYCVGNGIKQFLESRTGQHFSVEVEGPIYVLPSRGTRGRDSS</sequence>
<keyword evidence="1" id="KW-0732">Signal</keyword>
<dbReference type="Gene3D" id="2.60.40.4100">
    <property type="entry name" value="Zona pellucida, ZP-C domain"/>
    <property type="match status" value="1"/>
</dbReference>
<dbReference type="PANTHER" id="PTHR14002">
    <property type="entry name" value="ENDOGLIN/TGF-BETA RECEPTOR TYPE III"/>
    <property type="match status" value="1"/>
</dbReference>
<gene>
    <name evidence="6" type="primary">LOC111083612</name>
</gene>
<reference evidence="6" key="1">
    <citation type="submission" date="2025-08" db="UniProtKB">
        <authorList>
            <consortium name="RefSeq"/>
        </authorList>
    </citation>
    <scope>IDENTIFICATION</scope>
    <source>
        <tissue evidence="6">Muscle</tissue>
    </source>
</reference>
<feature type="non-terminal residue" evidence="6">
    <location>
        <position position="524"/>
    </location>
</feature>
<dbReference type="SMART" id="SM00241">
    <property type="entry name" value="ZP"/>
    <property type="match status" value="1"/>
</dbReference>
<name>A0ABM1RX41_LIMPO</name>
<keyword evidence="5" id="KW-1185">Reference proteome</keyword>
<dbReference type="InterPro" id="IPR055355">
    <property type="entry name" value="ZP-C"/>
</dbReference>
<evidence type="ECO:0000313" key="6">
    <source>
        <dbReference type="RefSeq" id="XP_022235946.1"/>
    </source>
</evidence>
<accession>A0ABM1RX41</accession>
<dbReference type="InterPro" id="IPR042235">
    <property type="entry name" value="ZP-C_dom"/>
</dbReference>
<dbReference type="Gene3D" id="2.60.40.3210">
    <property type="entry name" value="Zona pellucida, ZP-N domain"/>
    <property type="match status" value="1"/>
</dbReference>
<organism evidence="5 6">
    <name type="scientific">Limulus polyphemus</name>
    <name type="common">Atlantic horseshoe crab</name>
    <dbReference type="NCBI Taxonomy" id="6850"/>
    <lineage>
        <taxon>Eukaryota</taxon>
        <taxon>Metazoa</taxon>
        <taxon>Ecdysozoa</taxon>
        <taxon>Arthropoda</taxon>
        <taxon>Chelicerata</taxon>
        <taxon>Merostomata</taxon>
        <taxon>Xiphosura</taxon>
        <taxon>Limulidae</taxon>
        <taxon>Limulus</taxon>
    </lineage>
</organism>
<proteinExistence type="predicted"/>
<evidence type="ECO:0000256" key="1">
    <source>
        <dbReference type="ARBA" id="ARBA00022729"/>
    </source>
</evidence>
<dbReference type="RefSeq" id="XP_022235946.1">
    <property type="nucleotide sequence ID" value="XM_022380238.1"/>
</dbReference>
<evidence type="ECO:0000256" key="2">
    <source>
        <dbReference type="ARBA" id="ARBA00023157"/>
    </source>
</evidence>
<dbReference type="GeneID" id="111083612"/>
<dbReference type="PROSITE" id="PS51034">
    <property type="entry name" value="ZP_2"/>
    <property type="match status" value="1"/>
</dbReference>
<keyword evidence="2" id="KW-1015">Disulfide bond</keyword>
<evidence type="ECO:0000259" key="4">
    <source>
        <dbReference type="PROSITE" id="PS51034"/>
    </source>
</evidence>
<dbReference type="Proteomes" id="UP000694941">
    <property type="component" value="Unplaced"/>
</dbReference>
<feature type="domain" description="ZP" evidence="4">
    <location>
        <begin position="181"/>
        <end position="485"/>
    </location>
</feature>
<dbReference type="InterPro" id="IPR001507">
    <property type="entry name" value="ZP_dom"/>
</dbReference>
<evidence type="ECO:0000313" key="5">
    <source>
        <dbReference type="Proteomes" id="UP000694941"/>
    </source>
</evidence>